<reference evidence="4 5" key="1">
    <citation type="submission" date="2019-03" db="EMBL/GenBank/DDBJ databases">
        <title>Genomic analyses of the natural microbiome of Caenorhabditis elegans.</title>
        <authorList>
            <person name="Samuel B."/>
        </authorList>
    </citation>
    <scope>NUCLEOTIDE SEQUENCE [LARGE SCALE GENOMIC DNA]</scope>
    <source>
        <strain evidence="4 5">JUb18</strain>
    </source>
</reference>
<feature type="compositionally biased region" description="Polar residues" evidence="2">
    <location>
        <begin position="28"/>
        <end position="40"/>
    </location>
</feature>
<keyword evidence="1" id="KW-0732">Signal</keyword>
<accession>A0A4R6RV14</accession>
<comment type="caution">
    <text evidence="4">The sequence shown here is derived from an EMBL/GenBank/DDBJ whole genome shotgun (WGS) entry which is preliminary data.</text>
</comment>
<evidence type="ECO:0000256" key="2">
    <source>
        <dbReference type="SAM" id="MobiDB-lite"/>
    </source>
</evidence>
<dbReference type="SUPFAM" id="SSF53850">
    <property type="entry name" value="Periplasmic binding protein-like II"/>
    <property type="match status" value="1"/>
</dbReference>
<feature type="region of interest" description="Disordered" evidence="2">
    <location>
        <begin position="1"/>
        <end position="46"/>
    </location>
</feature>
<evidence type="ECO:0000313" key="4">
    <source>
        <dbReference type="EMBL" id="TDP90792.1"/>
    </source>
</evidence>
<keyword evidence="5" id="KW-1185">Reference proteome</keyword>
<gene>
    <name evidence="4" type="ORF">EDF62_2444</name>
</gene>
<evidence type="ECO:0000256" key="1">
    <source>
        <dbReference type="ARBA" id="ARBA00022729"/>
    </source>
</evidence>
<name>A0A4R6RV14_9MICO</name>
<organism evidence="4 5">
    <name type="scientific">Leucobacter luti</name>
    <dbReference type="NCBI Taxonomy" id="340320"/>
    <lineage>
        <taxon>Bacteria</taxon>
        <taxon>Bacillati</taxon>
        <taxon>Actinomycetota</taxon>
        <taxon>Actinomycetes</taxon>
        <taxon>Micrococcales</taxon>
        <taxon>Microbacteriaceae</taxon>
        <taxon>Leucobacter</taxon>
    </lineage>
</organism>
<evidence type="ECO:0000259" key="3">
    <source>
        <dbReference type="SMART" id="SM00062"/>
    </source>
</evidence>
<protein>
    <submittedName>
        <fullName evidence="4">Amino acid ABC transporter substrate-binding protein (PAAT family)</fullName>
    </submittedName>
</protein>
<feature type="domain" description="Solute-binding protein family 3/N-terminal" evidence="3">
    <location>
        <begin position="133"/>
        <end position="366"/>
    </location>
</feature>
<feature type="compositionally biased region" description="Low complexity" evidence="2">
    <location>
        <begin position="79"/>
        <end position="96"/>
    </location>
</feature>
<evidence type="ECO:0000313" key="5">
    <source>
        <dbReference type="Proteomes" id="UP000295601"/>
    </source>
</evidence>
<dbReference type="Gene3D" id="3.40.190.10">
    <property type="entry name" value="Periplasmic binding protein-like II"/>
    <property type="match status" value="2"/>
</dbReference>
<feature type="region of interest" description="Disordered" evidence="2">
    <location>
        <begin position="79"/>
        <end position="111"/>
    </location>
</feature>
<dbReference type="PANTHER" id="PTHR35936">
    <property type="entry name" value="MEMBRANE-BOUND LYTIC MUREIN TRANSGLYCOSYLASE F"/>
    <property type="match status" value="1"/>
</dbReference>
<dbReference type="EMBL" id="SNYA01000006">
    <property type="protein sequence ID" value="TDP90792.1"/>
    <property type="molecule type" value="Genomic_DNA"/>
</dbReference>
<dbReference type="AlphaFoldDB" id="A0A4R6RV14"/>
<proteinExistence type="predicted"/>
<dbReference type="CDD" id="cd01004">
    <property type="entry name" value="PBP2_MidA_like"/>
    <property type="match status" value="1"/>
</dbReference>
<dbReference type="InterPro" id="IPR001638">
    <property type="entry name" value="Solute-binding_3/MltF_N"/>
</dbReference>
<dbReference type="Proteomes" id="UP000295601">
    <property type="component" value="Unassembled WGS sequence"/>
</dbReference>
<dbReference type="Pfam" id="PF00497">
    <property type="entry name" value="SBP_bac_3"/>
    <property type="match status" value="1"/>
</dbReference>
<dbReference type="PANTHER" id="PTHR35936:SF17">
    <property type="entry name" value="ARGININE-BINDING EXTRACELLULAR PROTEIN ARTP"/>
    <property type="match status" value="1"/>
</dbReference>
<sequence>MFDPAAGIPIVHPTTSAPHHVFTPPASPTQKASLMNTSVAPPTRAGIRRTRRVAGVALAGLTLTALLGLTACSAVSSAADDTASGSSGSDSSTAESPFDLTTANVDGRPRIDPVPEAVEALKASGFKPIQAGKFTVAHSAYEPPLGFLAEDDNTTLLGVEPDIAQLVADGLGLEYTPENVAWADWPLGVESGKYDAVVSNVTVTEERKELFDFAIHRDDVLAFAVKADNEIDSITEAKDVAGLRVVVGSGTNQEKILLDWFAENEKAGLEPGEPVYYEDNAAAQLALASGRVDAIFGPNPTAAFAAALTGESKVVGTLNGGFPLNAQIGVTTKKGNGLAEPVAIVLNSIIESGVYADALERWDLSDEAVTESLVNPPGLPKP</sequence>
<dbReference type="SMART" id="SM00062">
    <property type="entry name" value="PBPb"/>
    <property type="match status" value="1"/>
</dbReference>